<feature type="transmembrane region" description="Helical" evidence="9">
    <location>
        <begin position="545"/>
        <end position="564"/>
    </location>
</feature>
<dbReference type="PROSITE" id="PS51012">
    <property type="entry name" value="ABC_TM2"/>
    <property type="match status" value="1"/>
</dbReference>
<keyword evidence="3" id="KW-0813">Transport</keyword>
<evidence type="ECO:0000256" key="3">
    <source>
        <dbReference type="ARBA" id="ARBA00022448"/>
    </source>
</evidence>
<dbReference type="Pfam" id="PF12698">
    <property type="entry name" value="ABC2_membrane_3"/>
    <property type="match status" value="1"/>
</dbReference>
<evidence type="ECO:0000256" key="2">
    <source>
        <dbReference type="ARBA" id="ARBA00007783"/>
    </source>
</evidence>
<evidence type="ECO:0000256" key="5">
    <source>
        <dbReference type="ARBA" id="ARBA00022692"/>
    </source>
</evidence>
<dbReference type="InterPro" id="IPR051449">
    <property type="entry name" value="ABC-2_transporter_component"/>
</dbReference>
<dbReference type="PANTHER" id="PTHR30294">
    <property type="entry name" value="MEMBRANE COMPONENT OF ABC TRANSPORTER YHHJ-RELATED"/>
    <property type="match status" value="1"/>
</dbReference>
<keyword evidence="5 9" id="KW-0812">Transmembrane</keyword>
<feature type="transmembrane region" description="Helical" evidence="9">
    <location>
        <begin position="431"/>
        <end position="453"/>
    </location>
</feature>
<dbReference type="EMBL" id="JAAZKV010000003">
    <property type="protein sequence ID" value="NMA44268.1"/>
    <property type="molecule type" value="Genomic_DNA"/>
</dbReference>
<keyword evidence="6 9" id="KW-1133">Transmembrane helix</keyword>
<comment type="subcellular location">
    <subcellularLocation>
        <location evidence="1">Cell membrane</location>
        <topology evidence="1">Multi-pass membrane protein</topology>
    </subcellularLocation>
</comment>
<comment type="similarity">
    <text evidence="2">Belongs to the ABC-2 integral membrane protein family.</text>
</comment>
<evidence type="ECO:0000313" key="11">
    <source>
        <dbReference type="EMBL" id="NMA44268.1"/>
    </source>
</evidence>
<evidence type="ECO:0000256" key="1">
    <source>
        <dbReference type="ARBA" id="ARBA00004651"/>
    </source>
</evidence>
<keyword evidence="4" id="KW-1003">Cell membrane</keyword>
<dbReference type="PRINTS" id="PR00164">
    <property type="entry name" value="ABC2TRNSPORT"/>
</dbReference>
<dbReference type="PANTHER" id="PTHR30294:SF38">
    <property type="entry name" value="TRANSPORT PERMEASE PROTEIN"/>
    <property type="match status" value="1"/>
</dbReference>
<gene>
    <name evidence="11" type="ORF">GX950_00435</name>
</gene>
<evidence type="ECO:0000256" key="6">
    <source>
        <dbReference type="ARBA" id="ARBA00022989"/>
    </source>
</evidence>
<feature type="transmembrane region" description="Helical" evidence="9">
    <location>
        <begin position="20"/>
        <end position="42"/>
    </location>
</feature>
<feature type="domain" description="ABC transmembrane type-2" evidence="10">
    <location>
        <begin position="348"/>
        <end position="592"/>
    </location>
</feature>
<evidence type="ECO:0000256" key="4">
    <source>
        <dbReference type="ARBA" id="ARBA00022475"/>
    </source>
</evidence>
<feature type="transmembrane region" description="Helical" evidence="9">
    <location>
        <begin position="570"/>
        <end position="589"/>
    </location>
</feature>
<evidence type="ECO:0000256" key="9">
    <source>
        <dbReference type="SAM" id="Phobius"/>
    </source>
</evidence>
<feature type="transmembrane region" description="Helical" evidence="9">
    <location>
        <begin position="459"/>
        <end position="477"/>
    </location>
</feature>
<sequence>MKLFDIIWKEISLIKAQKIAIALIFLYPFIVVGLLGSAFTGVDISRMNQIKIGFVNNLNFESEIVDSLVTSYSNLSITQYDNEDLLRAGLYNKQVISGVILRGDAPNKQLKVDLLYDNSNLLSSRFFMEIAKALIQKTTSDYAQKNLGRIWTTIKAFGSNIDEEIRNVEDFKSQLSSAELALDDLELKLNAVEYKEGDVNSVRASFNKFKSEYESLKGPLAQNKETLKKLPGQIDEASVLISSIVKNLEYFDSVLLQDSDKNLLNEQISHLNSINSKMSKWKSMSLQLITITEKISDETSEINKSFSKVDAIFEKATLGARSIEEVKELIASARESKITIESKLDSSSALLSKFSKELVEFSKIDPKVLAQPVIFYEGKIYNVDPFGILVSNALVVVLILTCMLLTSIIFIMEKTENVTLRLELSPTSKFILFLGKIIGQLVIALIEAGIIFVVAFAKIPLPFSILGVTHLGFGLVTSANLFELFLAVVLVSLTFICLGLFIASLVKNQSTAILTSLLVIVPMLFLSGIVLPLEFMEPTMQLVSSILPMTLANNLLIGLIIKGLTISQLWFEAGLLLFYSLLSFGVVFFKTKL</sequence>
<evidence type="ECO:0000313" key="12">
    <source>
        <dbReference type="Proteomes" id="UP000526302"/>
    </source>
</evidence>
<reference evidence="11 12" key="1">
    <citation type="journal article" date="2020" name="Biotechnol. Biofuels">
        <title>New insights from the biogas microbiome by comprehensive genome-resolved metagenomics of nearly 1600 species originating from multiple anaerobic digesters.</title>
        <authorList>
            <person name="Campanaro S."/>
            <person name="Treu L."/>
            <person name="Rodriguez-R L.M."/>
            <person name="Kovalovszki A."/>
            <person name="Ziels R.M."/>
            <person name="Maus I."/>
            <person name="Zhu X."/>
            <person name="Kougias P.G."/>
            <person name="Basile A."/>
            <person name="Luo G."/>
            <person name="Schluter A."/>
            <person name="Konstantinidis K.T."/>
            <person name="Angelidaki I."/>
        </authorList>
    </citation>
    <scope>NUCLEOTIDE SEQUENCE [LARGE SCALE GENOMIC DNA]</scope>
    <source>
        <strain evidence="11">AS22ysBPME_79</strain>
    </source>
</reference>
<dbReference type="Proteomes" id="UP000526302">
    <property type="component" value="Unassembled WGS sequence"/>
</dbReference>
<keyword evidence="7 9" id="KW-0472">Membrane</keyword>
<protein>
    <submittedName>
        <fullName evidence="11">ABC transporter permease</fullName>
    </submittedName>
</protein>
<dbReference type="AlphaFoldDB" id="A0A7K4BYH2"/>
<dbReference type="InterPro" id="IPR013525">
    <property type="entry name" value="ABC2_TM"/>
</dbReference>
<dbReference type="GO" id="GO:0043190">
    <property type="term" value="C:ATP-binding cassette (ABC) transporter complex"/>
    <property type="evidence" value="ECO:0007669"/>
    <property type="project" value="InterPro"/>
</dbReference>
<comment type="caution">
    <text evidence="11">The sequence shown here is derived from an EMBL/GenBank/DDBJ whole genome shotgun (WGS) entry which is preliminary data.</text>
</comment>
<evidence type="ECO:0000256" key="7">
    <source>
        <dbReference type="ARBA" id="ARBA00023136"/>
    </source>
</evidence>
<feature type="coiled-coil region" evidence="8">
    <location>
        <begin position="161"/>
        <end position="195"/>
    </location>
</feature>
<keyword evidence="8" id="KW-0175">Coiled coil</keyword>
<dbReference type="GO" id="GO:0140359">
    <property type="term" value="F:ABC-type transporter activity"/>
    <property type="evidence" value="ECO:0007669"/>
    <property type="project" value="InterPro"/>
</dbReference>
<dbReference type="InterPro" id="IPR000412">
    <property type="entry name" value="ABC_2_transport"/>
</dbReference>
<evidence type="ECO:0000256" key="8">
    <source>
        <dbReference type="SAM" id="Coils"/>
    </source>
</evidence>
<feature type="transmembrane region" description="Helical" evidence="9">
    <location>
        <begin position="512"/>
        <end position="533"/>
    </location>
</feature>
<feature type="transmembrane region" description="Helical" evidence="9">
    <location>
        <begin position="484"/>
        <end position="506"/>
    </location>
</feature>
<organism evidence="11 12">
    <name type="scientific">Candidatus Iainarchaeum sp</name>
    <dbReference type="NCBI Taxonomy" id="3101447"/>
    <lineage>
        <taxon>Archaea</taxon>
        <taxon>Candidatus Iainarchaeota</taxon>
        <taxon>Candidatus Iainarchaeia</taxon>
        <taxon>Candidatus Iainarchaeales</taxon>
        <taxon>Candidatus Iainarchaeaceae</taxon>
        <taxon>Candidatus Iainarchaeum</taxon>
    </lineage>
</organism>
<feature type="transmembrane region" description="Helical" evidence="9">
    <location>
        <begin position="386"/>
        <end position="411"/>
    </location>
</feature>
<evidence type="ECO:0000259" key="10">
    <source>
        <dbReference type="PROSITE" id="PS51012"/>
    </source>
</evidence>
<accession>A0A7K4BYH2</accession>
<name>A0A7K4BYH2_9ARCH</name>
<proteinExistence type="inferred from homology"/>
<dbReference type="InterPro" id="IPR047817">
    <property type="entry name" value="ABC2_TM_bact-type"/>
</dbReference>